<dbReference type="AlphaFoldDB" id="A0AAV5VGZ1"/>
<feature type="binding site" evidence="6">
    <location>
        <begin position="135"/>
        <end position="136"/>
    </location>
    <ligand>
        <name>S-adenosyl-L-methionine</name>
        <dbReference type="ChEBI" id="CHEBI:59789"/>
    </ligand>
</feature>
<evidence type="ECO:0000256" key="5">
    <source>
        <dbReference type="ARBA" id="ARBA00046387"/>
    </source>
</evidence>
<reference evidence="7" key="1">
    <citation type="submission" date="2023-10" db="EMBL/GenBank/DDBJ databases">
        <title>Genome assembly of Pristionchus species.</title>
        <authorList>
            <person name="Yoshida K."/>
            <person name="Sommer R.J."/>
        </authorList>
    </citation>
    <scope>NUCLEOTIDE SEQUENCE</scope>
    <source>
        <strain evidence="7">RS5133</strain>
    </source>
</reference>
<dbReference type="PROSITE" id="PS51608">
    <property type="entry name" value="SAM_MT_UBIE"/>
    <property type="match status" value="1"/>
</dbReference>
<comment type="caution">
    <text evidence="7">The sequence shown here is derived from an EMBL/GenBank/DDBJ whole genome shotgun (WGS) entry which is preliminary data.</text>
</comment>
<comment type="subunit">
    <text evidence="5">Component of a multi-subunit COQ enzyme complex, composed of at least COQ3, COQ4, COQ5, COQ6, COQ7 and COQ9. Interacts with PYURF; the interaction is direct, stabilizes COQ5 protein and associates PYURF with COQ enzyme complex.</text>
</comment>
<evidence type="ECO:0000313" key="8">
    <source>
        <dbReference type="Proteomes" id="UP001432322"/>
    </source>
</evidence>
<evidence type="ECO:0000256" key="3">
    <source>
        <dbReference type="ARBA" id="ARBA00022688"/>
    </source>
</evidence>
<keyword evidence="6" id="KW-0496">Mitochondrion</keyword>
<dbReference type="PANTHER" id="PTHR43591:SF24">
    <property type="entry name" value="2-METHOXY-6-POLYPRENYL-1,4-BENZOQUINOL METHYLASE, MITOCHONDRIAL"/>
    <property type="match status" value="1"/>
</dbReference>
<protein>
    <recommendedName>
        <fullName evidence="6">2-methoxy-6-polyprenyl-1,4-benzoquinol methylase, mitochondrial</fullName>
        <ecNumber evidence="6">2.1.1.201</ecNumber>
    </recommendedName>
    <alternativeName>
        <fullName evidence="6">Ubiquinone biosynthesis methyltransferase COQ5</fullName>
    </alternativeName>
</protein>
<feature type="binding site" evidence="6">
    <location>
        <position position="152"/>
    </location>
    <ligand>
        <name>S-adenosyl-L-methionine</name>
        <dbReference type="ChEBI" id="CHEBI:59789"/>
    </ligand>
</feature>
<comment type="pathway">
    <text evidence="6">Cofactor biosynthesis; ubiquinone biosynthesis.</text>
</comment>
<keyword evidence="6" id="KW-0472">Membrane</keyword>
<organism evidence="7 8">
    <name type="scientific">Pristionchus fissidentatus</name>
    <dbReference type="NCBI Taxonomy" id="1538716"/>
    <lineage>
        <taxon>Eukaryota</taxon>
        <taxon>Metazoa</taxon>
        <taxon>Ecdysozoa</taxon>
        <taxon>Nematoda</taxon>
        <taxon>Chromadorea</taxon>
        <taxon>Rhabditida</taxon>
        <taxon>Rhabditina</taxon>
        <taxon>Diplogasteromorpha</taxon>
        <taxon>Diplogasteroidea</taxon>
        <taxon>Neodiplogasteridae</taxon>
        <taxon>Pristionchus</taxon>
    </lineage>
</organism>
<dbReference type="PROSITE" id="PS01183">
    <property type="entry name" value="UBIE_1"/>
    <property type="match status" value="1"/>
</dbReference>
<sequence length="261" mass="29856">MLSRRAIQSLLGPSLRRASTHFGFEQVNEEEKADRVRQVFTGVADKYDLMNDAMSMGIHRLWKDYFVQSLPLRSNAKMLDVAGGTGDISFRALRRFPRAHVTVCDINEEMLRVGEHKAHEDKMIDCSRLSFVVGDGEKLPFEDNSFDAYTISFGIRNCTHVDQVVREAHRVLKPGGLFACLEFSQIHPALRQMYDLYSFQVIPVMGEVLAKDYNSYKYLVESIRRFPNQTDFSELISSTGLKDVRYENLSFGICAIHTARK</sequence>
<feature type="binding site" evidence="6">
    <location>
        <position position="105"/>
    </location>
    <ligand>
        <name>S-adenosyl-L-methionine</name>
        <dbReference type="ChEBI" id="CHEBI:59789"/>
    </ligand>
</feature>
<dbReference type="CDD" id="cd02440">
    <property type="entry name" value="AdoMet_MTases"/>
    <property type="match status" value="1"/>
</dbReference>
<dbReference type="NCBIfam" id="NF001244">
    <property type="entry name" value="PRK00216.1-5"/>
    <property type="match status" value="1"/>
</dbReference>
<evidence type="ECO:0000256" key="1">
    <source>
        <dbReference type="ARBA" id="ARBA00022603"/>
    </source>
</evidence>
<dbReference type="Gene3D" id="3.40.50.150">
    <property type="entry name" value="Vaccinia Virus protein VP39"/>
    <property type="match status" value="1"/>
</dbReference>
<dbReference type="GO" id="GO:0032259">
    <property type="term" value="P:methylation"/>
    <property type="evidence" value="ECO:0007669"/>
    <property type="project" value="UniProtKB-KW"/>
</dbReference>
<evidence type="ECO:0000256" key="2">
    <source>
        <dbReference type="ARBA" id="ARBA00022679"/>
    </source>
</evidence>
<dbReference type="InterPro" id="IPR004033">
    <property type="entry name" value="UbiE/COQ5_MeTrFase"/>
</dbReference>
<evidence type="ECO:0000256" key="4">
    <source>
        <dbReference type="ARBA" id="ARBA00022691"/>
    </source>
</evidence>
<dbReference type="EC" id="2.1.1.201" evidence="6"/>
<keyword evidence="8" id="KW-1185">Reference proteome</keyword>
<dbReference type="InterPro" id="IPR029063">
    <property type="entry name" value="SAM-dependent_MTases_sf"/>
</dbReference>
<dbReference type="SUPFAM" id="SSF53335">
    <property type="entry name" value="S-adenosyl-L-methionine-dependent methyltransferases"/>
    <property type="match status" value="1"/>
</dbReference>
<dbReference type="InterPro" id="IPR023576">
    <property type="entry name" value="UbiE/COQ5_MeTrFase_CS"/>
</dbReference>
<comment type="catalytic activity">
    <reaction evidence="6">
        <text>a 2-methoxy-6-(all-trans-polyprenyl)benzene-1,4-diol + S-adenosyl-L-methionine = a 5-methoxy-2-methyl-3-(all-trans-polyprenyl)benzene-1,4-diol + S-adenosyl-L-homocysteine + H(+)</text>
        <dbReference type="Rhea" id="RHEA:28286"/>
        <dbReference type="Rhea" id="RHEA-COMP:10858"/>
        <dbReference type="Rhea" id="RHEA-COMP:10859"/>
        <dbReference type="ChEBI" id="CHEBI:15378"/>
        <dbReference type="ChEBI" id="CHEBI:57856"/>
        <dbReference type="ChEBI" id="CHEBI:59789"/>
        <dbReference type="ChEBI" id="CHEBI:84166"/>
        <dbReference type="ChEBI" id="CHEBI:84167"/>
        <dbReference type="EC" id="2.1.1.201"/>
    </reaction>
</comment>
<comment type="function">
    <text evidence="6">Methyltransferase required for the conversion of 2-polyprenyl-6-methoxy-1,4-benzoquinol (DDMQH2) to 2-polyprenyl-3-methyl-6-methoxy-1,4-benzoquinol (DMQH2).</text>
</comment>
<keyword evidence="2 6" id="KW-0808">Transferase</keyword>
<comment type="subcellular location">
    <subcellularLocation>
        <location evidence="6">Mitochondrion inner membrane</location>
        <topology evidence="6">Peripheral membrane protein</topology>
        <orientation evidence="6">Matrix side</orientation>
    </subcellularLocation>
</comment>
<keyword evidence="3 6" id="KW-0831">Ubiquinone biosynthesis</keyword>
<name>A0AAV5VGZ1_9BILA</name>
<keyword evidence="1 6" id="KW-0489">Methyltransferase</keyword>
<evidence type="ECO:0000313" key="7">
    <source>
        <dbReference type="EMBL" id="GMT18916.1"/>
    </source>
</evidence>
<dbReference type="EMBL" id="BTSY01000003">
    <property type="protein sequence ID" value="GMT18916.1"/>
    <property type="molecule type" value="Genomic_DNA"/>
</dbReference>
<dbReference type="FunFam" id="3.40.50.150:FF:000064">
    <property type="entry name" value="2-methoxy-6-polyprenyl-1,4-benzoquinol methylase, mitochondrial"/>
    <property type="match status" value="1"/>
</dbReference>
<dbReference type="NCBIfam" id="TIGR01934">
    <property type="entry name" value="MenG_MenH_UbiE"/>
    <property type="match status" value="1"/>
</dbReference>
<gene>
    <name evidence="7" type="ORF">PFISCL1PPCAC_10213</name>
</gene>
<proteinExistence type="inferred from homology"/>
<comment type="similarity">
    <text evidence="6">Belongs to the class I-like SAM-binding methyltransferase superfamily. MenG/UbiE family.</text>
</comment>
<keyword evidence="6" id="KW-0999">Mitochondrion inner membrane</keyword>
<dbReference type="HAMAP" id="MF_01813">
    <property type="entry name" value="MenG_UbiE_methyltr"/>
    <property type="match status" value="1"/>
</dbReference>
<evidence type="ECO:0000256" key="6">
    <source>
        <dbReference type="HAMAP-Rule" id="MF_03191"/>
    </source>
</evidence>
<dbReference type="PANTHER" id="PTHR43591">
    <property type="entry name" value="METHYLTRANSFERASE"/>
    <property type="match status" value="1"/>
</dbReference>
<dbReference type="Proteomes" id="UP001432322">
    <property type="component" value="Unassembled WGS sequence"/>
</dbReference>
<dbReference type="GO" id="GO:0008425">
    <property type="term" value="F:2-methoxy-6-polyprenyl-1,4-benzoquinol methyltransferase activity"/>
    <property type="evidence" value="ECO:0007669"/>
    <property type="project" value="UniProtKB-UniRule"/>
</dbReference>
<dbReference type="PROSITE" id="PS01184">
    <property type="entry name" value="UBIE_2"/>
    <property type="match status" value="1"/>
</dbReference>
<dbReference type="Pfam" id="PF01209">
    <property type="entry name" value="Ubie_methyltran"/>
    <property type="match status" value="1"/>
</dbReference>
<dbReference type="GO" id="GO:0031314">
    <property type="term" value="C:extrinsic component of mitochondrial inner membrane"/>
    <property type="evidence" value="ECO:0007669"/>
    <property type="project" value="UniProtKB-UniRule"/>
</dbReference>
<keyword evidence="4 6" id="KW-0949">S-adenosyl-L-methionine</keyword>
<feature type="binding site" evidence="6">
    <location>
        <position position="85"/>
    </location>
    <ligand>
        <name>S-adenosyl-L-methionine</name>
        <dbReference type="ChEBI" id="CHEBI:59789"/>
    </ligand>
</feature>
<accession>A0AAV5VGZ1</accession>